<dbReference type="InterPro" id="IPR029068">
    <property type="entry name" value="Glyas_Bleomycin-R_OHBP_Dase"/>
</dbReference>
<dbReference type="EMBL" id="OV725081">
    <property type="protein sequence ID" value="CAH1403192.1"/>
    <property type="molecule type" value="Genomic_DNA"/>
</dbReference>
<keyword evidence="2" id="KW-0677">Repeat</keyword>
<proteinExistence type="inferred from homology"/>
<dbReference type="PROSITE" id="PS51819">
    <property type="entry name" value="VOC"/>
    <property type="match status" value="2"/>
</dbReference>
<gene>
    <name evidence="4" type="ORF">NEZAVI_LOCUS11840</name>
</gene>
<accession>A0A9P0HK39</accession>
<feature type="domain" description="VOC" evidence="3">
    <location>
        <begin position="4"/>
        <end position="128"/>
    </location>
</feature>
<dbReference type="Proteomes" id="UP001152798">
    <property type="component" value="Chromosome 5"/>
</dbReference>
<evidence type="ECO:0000256" key="1">
    <source>
        <dbReference type="ARBA" id="ARBA00010363"/>
    </source>
</evidence>
<dbReference type="InterPro" id="IPR004360">
    <property type="entry name" value="Glyas_Fos-R_dOase_dom"/>
</dbReference>
<evidence type="ECO:0000313" key="4">
    <source>
        <dbReference type="EMBL" id="CAH1403192.1"/>
    </source>
</evidence>
<dbReference type="AlphaFoldDB" id="A0A9P0HK39"/>
<dbReference type="Pfam" id="PF00903">
    <property type="entry name" value="Glyoxalase"/>
    <property type="match status" value="1"/>
</dbReference>
<dbReference type="InterPro" id="IPR043193">
    <property type="entry name" value="GLOD4"/>
</dbReference>
<evidence type="ECO:0000256" key="2">
    <source>
        <dbReference type="ARBA" id="ARBA00022737"/>
    </source>
</evidence>
<dbReference type="PANTHER" id="PTHR46466">
    <property type="entry name" value="GLYOXALASE DOMAIN-CONTAINING PROTEIN 4"/>
    <property type="match status" value="1"/>
</dbReference>
<dbReference type="CDD" id="cd16357">
    <property type="entry name" value="GLOD4_C"/>
    <property type="match status" value="1"/>
</dbReference>
<reference evidence="4" key="1">
    <citation type="submission" date="2022-01" db="EMBL/GenBank/DDBJ databases">
        <authorList>
            <person name="King R."/>
        </authorList>
    </citation>
    <scope>NUCLEOTIDE SEQUENCE</scope>
</reference>
<evidence type="ECO:0000259" key="3">
    <source>
        <dbReference type="PROSITE" id="PS51819"/>
    </source>
</evidence>
<name>A0A9P0HK39_NEZVI</name>
<dbReference type="InterPro" id="IPR037523">
    <property type="entry name" value="VOC_core"/>
</dbReference>
<feature type="domain" description="VOC" evidence="3">
    <location>
        <begin position="136"/>
        <end position="255"/>
    </location>
</feature>
<organism evidence="4 5">
    <name type="scientific">Nezara viridula</name>
    <name type="common">Southern green stink bug</name>
    <name type="synonym">Cimex viridulus</name>
    <dbReference type="NCBI Taxonomy" id="85310"/>
    <lineage>
        <taxon>Eukaryota</taxon>
        <taxon>Metazoa</taxon>
        <taxon>Ecdysozoa</taxon>
        <taxon>Arthropoda</taxon>
        <taxon>Hexapoda</taxon>
        <taxon>Insecta</taxon>
        <taxon>Pterygota</taxon>
        <taxon>Neoptera</taxon>
        <taxon>Paraneoptera</taxon>
        <taxon>Hemiptera</taxon>
        <taxon>Heteroptera</taxon>
        <taxon>Panheteroptera</taxon>
        <taxon>Pentatomomorpha</taxon>
        <taxon>Pentatomoidea</taxon>
        <taxon>Pentatomidae</taxon>
        <taxon>Pentatominae</taxon>
        <taxon>Nezara</taxon>
    </lineage>
</organism>
<dbReference type="OrthoDB" id="1545884at2759"/>
<dbReference type="InterPro" id="IPR043194">
    <property type="entry name" value="GLOD4_C"/>
</dbReference>
<evidence type="ECO:0000313" key="5">
    <source>
        <dbReference type="Proteomes" id="UP001152798"/>
    </source>
</evidence>
<dbReference type="Pfam" id="PF21701">
    <property type="entry name" value="GLOD4_C"/>
    <property type="match status" value="1"/>
</dbReference>
<dbReference type="PANTHER" id="PTHR46466:SF1">
    <property type="entry name" value="GLYOXALASE DOMAIN-CONTAINING PROTEIN 4"/>
    <property type="match status" value="1"/>
</dbReference>
<protein>
    <recommendedName>
        <fullName evidence="3">VOC domain-containing protein</fullName>
    </recommendedName>
</protein>
<dbReference type="SUPFAM" id="SSF54593">
    <property type="entry name" value="Glyoxalase/Bleomycin resistance protein/Dihydroxybiphenyl dioxygenase"/>
    <property type="match status" value="2"/>
</dbReference>
<dbReference type="Gene3D" id="3.10.180.10">
    <property type="entry name" value="2,3-Dihydroxybiphenyl 1,2-Dioxygenase, domain 1"/>
    <property type="match status" value="2"/>
</dbReference>
<sequence length="292" mass="33513">MKGRALHFVFKIGDRQRNALFFRDILGMKVLRHEEFKEGCAAACNGPYNNRWSKTMVGYGPEDNHFVLELTWNTEVSHYERGNDFLGITIKSQESIARAKALQWPIKKEGDNHVLESPDGYTFYIIDEPEPTERDPVLKLSLASTNIESSVLYWNQLLGTKMMHKDDTRALFTYDETQAFIEFKKIDEPINHATAYGRVAFAVPMIELKDIESKCADNKCKILTPMITLDTPGKASVTVVILADPDGHEICFVDDENFRLLSKVDPEADSHLNFHMAKYQKYLEKEKQEVKQ</sequence>
<keyword evidence="5" id="KW-1185">Reference proteome</keyword>
<comment type="similarity">
    <text evidence="1">Belongs to the glyoxalase I family.</text>
</comment>